<evidence type="ECO:0000313" key="2">
    <source>
        <dbReference type="EMBL" id="GMF64068.1"/>
    </source>
</evidence>
<protein>
    <submittedName>
        <fullName evidence="2">Unnamed protein product</fullName>
    </submittedName>
</protein>
<proteinExistence type="predicted"/>
<sequence>MSVSSRLLIPRLTITRQLSRRLIQVGNKNVFQDVHSYDWMTFLDEFSKLSAVNGDLSREISNGLIGMDKWQTAQHILVVDCSRISEADVPQSIKISGTNIATQGTNLLVLVVYERSLELDRTTGEVYRADKTIHEVYKTDPGYCRWLLNQKGLVDGESDIGKFLARKFGHDDGSFPMTWGKYKLKTIKQIQAIDTNYLEWLSSNEFVKTKMPKLKTEVDELLKS</sequence>
<dbReference type="AlphaFoldDB" id="A0A9W6YCQ8"/>
<dbReference type="Pfam" id="PF20600">
    <property type="entry name" value="ExoX-like_C"/>
    <property type="match status" value="1"/>
</dbReference>
<evidence type="ECO:0000259" key="1">
    <source>
        <dbReference type="Pfam" id="PF20600"/>
    </source>
</evidence>
<reference evidence="2" key="1">
    <citation type="submission" date="2023-04" db="EMBL/GenBank/DDBJ databases">
        <title>Phytophthora fragariaefolia NBRC 109709.</title>
        <authorList>
            <person name="Ichikawa N."/>
            <person name="Sato H."/>
            <person name="Tonouchi N."/>
        </authorList>
    </citation>
    <scope>NUCLEOTIDE SEQUENCE</scope>
    <source>
        <strain evidence="2">NBRC 109709</strain>
    </source>
</reference>
<comment type="caution">
    <text evidence="2">The sequence shown here is derived from an EMBL/GenBank/DDBJ whole genome shotgun (WGS) entry which is preliminary data.</text>
</comment>
<feature type="domain" description="Exodeoxyribonuclease X-like C-terminal" evidence="1">
    <location>
        <begin position="178"/>
        <end position="205"/>
    </location>
</feature>
<evidence type="ECO:0000313" key="3">
    <source>
        <dbReference type="Proteomes" id="UP001165121"/>
    </source>
</evidence>
<dbReference type="EMBL" id="BSXT01007642">
    <property type="protein sequence ID" value="GMF64068.1"/>
    <property type="molecule type" value="Genomic_DNA"/>
</dbReference>
<name>A0A9W6YCQ8_9STRA</name>
<keyword evidence="3" id="KW-1185">Reference proteome</keyword>
<organism evidence="2 3">
    <name type="scientific">Phytophthora fragariaefolia</name>
    <dbReference type="NCBI Taxonomy" id="1490495"/>
    <lineage>
        <taxon>Eukaryota</taxon>
        <taxon>Sar</taxon>
        <taxon>Stramenopiles</taxon>
        <taxon>Oomycota</taxon>
        <taxon>Peronosporomycetes</taxon>
        <taxon>Peronosporales</taxon>
        <taxon>Peronosporaceae</taxon>
        <taxon>Phytophthora</taxon>
    </lineage>
</organism>
<gene>
    <name evidence="2" type="ORF">Pfra01_002799400</name>
</gene>
<dbReference type="InterPro" id="IPR046768">
    <property type="entry name" value="ExoX-like_C"/>
</dbReference>
<dbReference type="Proteomes" id="UP001165121">
    <property type="component" value="Unassembled WGS sequence"/>
</dbReference>
<accession>A0A9W6YCQ8</accession>
<dbReference type="OrthoDB" id="10379968at2759"/>